<evidence type="ECO:0000256" key="1">
    <source>
        <dbReference type="SAM" id="MobiDB-lite"/>
    </source>
</evidence>
<dbReference type="EMBL" id="JAHYIQ010000061">
    <property type="protein sequence ID" value="KAK1116875.1"/>
    <property type="molecule type" value="Genomic_DNA"/>
</dbReference>
<accession>A0AA40KE49</accession>
<evidence type="ECO:0000313" key="3">
    <source>
        <dbReference type="Proteomes" id="UP001177670"/>
    </source>
</evidence>
<dbReference type="Proteomes" id="UP001177670">
    <property type="component" value="Unassembled WGS sequence"/>
</dbReference>
<proteinExistence type="predicted"/>
<keyword evidence="3" id="KW-1185">Reference proteome</keyword>
<evidence type="ECO:0000313" key="2">
    <source>
        <dbReference type="EMBL" id="KAK1116875.1"/>
    </source>
</evidence>
<organism evidence="2 3">
    <name type="scientific">Melipona bicolor</name>
    <dbReference type="NCBI Taxonomy" id="60889"/>
    <lineage>
        <taxon>Eukaryota</taxon>
        <taxon>Metazoa</taxon>
        <taxon>Ecdysozoa</taxon>
        <taxon>Arthropoda</taxon>
        <taxon>Hexapoda</taxon>
        <taxon>Insecta</taxon>
        <taxon>Pterygota</taxon>
        <taxon>Neoptera</taxon>
        <taxon>Endopterygota</taxon>
        <taxon>Hymenoptera</taxon>
        <taxon>Apocrita</taxon>
        <taxon>Aculeata</taxon>
        <taxon>Apoidea</taxon>
        <taxon>Anthophila</taxon>
        <taxon>Apidae</taxon>
        <taxon>Melipona</taxon>
    </lineage>
</organism>
<feature type="region of interest" description="Disordered" evidence="1">
    <location>
        <begin position="1"/>
        <end position="59"/>
    </location>
</feature>
<sequence>MREPSKEREDRGGRGRETGTRERDENKADTAAGATMAHRPAKTRADAQKRTTRDTPVTWFPLSISKSGDVYTRSKLDELNWMRLTVFLRFPRFGFNLRHDATSRNRSILEDTSFQFVPVNGAGLRSMVQDG</sequence>
<feature type="compositionally biased region" description="Basic and acidic residues" evidence="1">
    <location>
        <begin position="1"/>
        <end position="28"/>
    </location>
</feature>
<feature type="compositionally biased region" description="Basic and acidic residues" evidence="1">
    <location>
        <begin position="43"/>
        <end position="53"/>
    </location>
</feature>
<dbReference type="AlphaFoldDB" id="A0AA40KE49"/>
<name>A0AA40KE49_9HYME</name>
<protein>
    <submittedName>
        <fullName evidence="2">Uncharacterized protein</fullName>
    </submittedName>
</protein>
<reference evidence="2" key="1">
    <citation type="submission" date="2021-10" db="EMBL/GenBank/DDBJ databases">
        <title>Melipona bicolor Genome sequencing and assembly.</title>
        <authorList>
            <person name="Araujo N.S."/>
            <person name="Arias M.C."/>
        </authorList>
    </citation>
    <scope>NUCLEOTIDE SEQUENCE</scope>
    <source>
        <strain evidence="2">USP_2M_L1-L4_2017</strain>
        <tissue evidence="2">Whole body</tissue>
    </source>
</reference>
<gene>
    <name evidence="2" type="ORF">K0M31_018036</name>
</gene>
<comment type="caution">
    <text evidence="2">The sequence shown here is derived from an EMBL/GenBank/DDBJ whole genome shotgun (WGS) entry which is preliminary data.</text>
</comment>